<evidence type="ECO:0000313" key="2">
    <source>
        <dbReference type="Proteomes" id="UP000515160"/>
    </source>
</evidence>
<name>A0A6P8ZE84_DROAB</name>
<dbReference type="InterPro" id="IPR004119">
    <property type="entry name" value="EcKL"/>
</dbReference>
<dbReference type="GeneID" id="117575724"/>
<feature type="domain" description="CHK kinase-like" evidence="1">
    <location>
        <begin position="166"/>
        <end position="366"/>
    </location>
</feature>
<dbReference type="InterPro" id="IPR015897">
    <property type="entry name" value="CHK_kinase-like"/>
</dbReference>
<dbReference type="RefSeq" id="XP_034115957.1">
    <property type="nucleotide sequence ID" value="XM_034260066.2"/>
</dbReference>
<protein>
    <submittedName>
        <fullName evidence="3">Uncharacterized protein LOC117575724</fullName>
    </submittedName>
</protein>
<dbReference type="Pfam" id="PF02958">
    <property type="entry name" value="EcKL"/>
    <property type="match status" value="1"/>
</dbReference>
<evidence type="ECO:0000259" key="1">
    <source>
        <dbReference type="SMART" id="SM00587"/>
    </source>
</evidence>
<dbReference type="SUPFAM" id="SSF56112">
    <property type="entry name" value="Protein kinase-like (PK-like)"/>
    <property type="match status" value="1"/>
</dbReference>
<keyword evidence="2" id="KW-1185">Reference proteome</keyword>
<dbReference type="PANTHER" id="PTHR11012">
    <property type="entry name" value="PROTEIN KINASE-LIKE DOMAIN-CONTAINING"/>
    <property type="match status" value="1"/>
</dbReference>
<organism evidence="2 3">
    <name type="scientific">Drosophila albomicans</name>
    <name type="common">Fruit fly</name>
    <dbReference type="NCBI Taxonomy" id="7291"/>
    <lineage>
        <taxon>Eukaryota</taxon>
        <taxon>Metazoa</taxon>
        <taxon>Ecdysozoa</taxon>
        <taxon>Arthropoda</taxon>
        <taxon>Hexapoda</taxon>
        <taxon>Insecta</taxon>
        <taxon>Pterygota</taxon>
        <taxon>Neoptera</taxon>
        <taxon>Endopterygota</taxon>
        <taxon>Diptera</taxon>
        <taxon>Brachycera</taxon>
        <taxon>Muscomorpha</taxon>
        <taxon>Ephydroidea</taxon>
        <taxon>Drosophilidae</taxon>
        <taxon>Drosophila</taxon>
    </lineage>
</organism>
<evidence type="ECO:0000313" key="3">
    <source>
        <dbReference type="RefSeq" id="XP_034115957.1"/>
    </source>
</evidence>
<dbReference type="SMART" id="SM00587">
    <property type="entry name" value="CHK"/>
    <property type="match status" value="1"/>
</dbReference>
<dbReference type="OrthoDB" id="191037at2759"/>
<reference evidence="3" key="1">
    <citation type="submission" date="2025-08" db="UniProtKB">
        <authorList>
            <consortium name="RefSeq"/>
        </authorList>
    </citation>
    <scope>IDENTIFICATION</scope>
    <source>
        <strain evidence="3">15112-1751.03</strain>
        <tissue evidence="3">Whole Adult</tissue>
    </source>
</reference>
<dbReference type="AlphaFoldDB" id="A0A6P8ZE84"/>
<dbReference type="Gene3D" id="3.90.1200.10">
    <property type="match status" value="1"/>
</dbReference>
<dbReference type="InterPro" id="IPR011009">
    <property type="entry name" value="Kinase-like_dom_sf"/>
</dbReference>
<dbReference type="Proteomes" id="UP000515160">
    <property type="component" value="Chromosome 2R"/>
</dbReference>
<gene>
    <name evidence="3" type="primary">LOC117575724</name>
</gene>
<sequence>MGITETPKTAAATTTTTIAIAATTAAAGTTTTTAASENKQILTLDIFQEIFKHVEPDVQIETFELTQGSDRGDNYTAALYRIKLNGQRHSLDGGEHKWEQNVICKVLPESVVQREAYKSDRLFRNEVEFYTSIMPELLKFQATKTGVEAPLFNALPKCYTARHDLLIMEDLRVRGFEMSDRLKGLSIEETQTVLLQVAQLHALSLAYKFEHPLEFNKMCSLISEGIFCTANTSWYRNYYERLTKNAIKMVSDVLPADSKYIHALCDFAESSSFFGQMVELASAESPLSAICHGDCWVNNFLYRYDPEDRQQVLEVALLDFQLVRYSSIALDIANLLYCCTTKEMRDAQLETMLKIYTEELFRWLEILCTELPEHCNTLEKFQELFAQELKAYGRFALGLAMDIIPISTCSSEDAPDMYLNRNDDLDKDEGAPTLNFPPNDLCRQKMSEIVVDMVDRDML</sequence>
<proteinExistence type="predicted"/>
<dbReference type="PANTHER" id="PTHR11012:SF30">
    <property type="entry name" value="PROTEIN KINASE-LIKE DOMAIN-CONTAINING"/>
    <property type="match status" value="1"/>
</dbReference>
<accession>A0A6P8ZE84</accession>